<sequence>MLRNPSKKANIKALAEHFHLIEEKNKVEPPLKKEEGDESEEDERRGEVNAPGSNGVSAVYFPESSDKAQVAAYSEV</sequence>
<proteinExistence type="predicted"/>
<dbReference type="Proteomes" id="UP001224775">
    <property type="component" value="Unassembled WGS sequence"/>
</dbReference>
<accession>A0AAD8YGY2</accession>
<organism evidence="2 3">
    <name type="scientific">Skeletonema marinoi</name>
    <dbReference type="NCBI Taxonomy" id="267567"/>
    <lineage>
        <taxon>Eukaryota</taxon>
        <taxon>Sar</taxon>
        <taxon>Stramenopiles</taxon>
        <taxon>Ochrophyta</taxon>
        <taxon>Bacillariophyta</taxon>
        <taxon>Coscinodiscophyceae</taxon>
        <taxon>Thalassiosirophycidae</taxon>
        <taxon>Thalassiosirales</taxon>
        <taxon>Skeletonemataceae</taxon>
        <taxon>Skeletonema</taxon>
        <taxon>Skeletonema marinoi-dohrnii complex</taxon>
    </lineage>
</organism>
<keyword evidence="3" id="KW-1185">Reference proteome</keyword>
<feature type="compositionally biased region" description="Basic and acidic residues" evidence="1">
    <location>
        <begin position="22"/>
        <end position="35"/>
    </location>
</feature>
<comment type="caution">
    <text evidence="2">The sequence shown here is derived from an EMBL/GenBank/DDBJ whole genome shotgun (WGS) entry which is preliminary data.</text>
</comment>
<feature type="region of interest" description="Disordered" evidence="1">
    <location>
        <begin position="22"/>
        <end position="76"/>
    </location>
</feature>
<gene>
    <name evidence="2" type="ORF">QTG54_003846</name>
</gene>
<protein>
    <submittedName>
        <fullName evidence="2">Uncharacterized protein</fullName>
    </submittedName>
</protein>
<evidence type="ECO:0000256" key="1">
    <source>
        <dbReference type="SAM" id="MobiDB-lite"/>
    </source>
</evidence>
<dbReference type="AlphaFoldDB" id="A0AAD8YGY2"/>
<name>A0AAD8YGY2_9STRA</name>
<evidence type="ECO:0000313" key="3">
    <source>
        <dbReference type="Proteomes" id="UP001224775"/>
    </source>
</evidence>
<dbReference type="EMBL" id="JATAAI010000005">
    <property type="protein sequence ID" value="KAK1745922.1"/>
    <property type="molecule type" value="Genomic_DNA"/>
</dbReference>
<evidence type="ECO:0000313" key="2">
    <source>
        <dbReference type="EMBL" id="KAK1745922.1"/>
    </source>
</evidence>
<reference evidence="2" key="1">
    <citation type="submission" date="2023-06" db="EMBL/GenBank/DDBJ databases">
        <title>Survivors Of The Sea: Transcriptome response of Skeletonema marinoi to long-term dormancy.</title>
        <authorList>
            <person name="Pinder M.I.M."/>
            <person name="Kourtchenko O."/>
            <person name="Robertson E.K."/>
            <person name="Larsson T."/>
            <person name="Maumus F."/>
            <person name="Osuna-Cruz C.M."/>
            <person name="Vancaester E."/>
            <person name="Stenow R."/>
            <person name="Vandepoele K."/>
            <person name="Ploug H."/>
            <person name="Bruchert V."/>
            <person name="Godhe A."/>
            <person name="Topel M."/>
        </authorList>
    </citation>
    <scope>NUCLEOTIDE SEQUENCE</scope>
    <source>
        <strain evidence="2">R05AC</strain>
    </source>
</reference>